<evidence type="ECO:0000256" key="4">
    <source>
        <dbReference type="ARBA" id="ARBA00023315"/>
    </source>
</evidence>
<comment type="similarity">
    <text evidence="1">Belongs to the acetyltransferase family. RimI subfamily.</text>
</comment>
<keyword evidence="3" id="KW-0808">Transferase</keyword>
<keyword evidence="4" id="KW-0012">Acyltransferase</keyword>
<dbReference type="PANTHER" id="PTHR43420">
    <property type="entry name" value="ACETYLTRANSFERASE"/>
    <property type="match status" value="1"/>
</dbReference>
<dbReference type="Proteomes" id="UP000074294">
    <property type="component" value="Unassembled WGS sequence"/>
</dbReference>
<feature type="domain" description="N-acetyltransferase" evidence="5">
    <location>
        <begin position="1"/>
        <end position="145"/>
    </location>
</feature>
<dbReference type="InterPro" id="IPR050680">
    <property type="entry name" value="YpeA/RimI_acetyltransf"/>
</dbReference>
<dbReference type="NCBIfam" id="TIGR01575">
    <property type="entry name" value="rimI"/>
    <property type="match status" value="1"/>
</dbReference>
<evidence type="ECO:0000256" key="1">
    <source>
        <dbReference type="ARBA" id="ARBA00005395"/>
    </source>
</evidence>
<evidence type="ECO:0000313" key="6">
    <source>
        <dbReference type="EMBL" id="KUO39305.1"/>
    </source>
</evidence>
<organism evidence="6 7">
    <name type="scientific">Hadarchaeum yellowstonense</name>
    <dbReference type="NCBI Taxonomy" id="1776334"/>
    <lineage>
        <taxon>Archaea</taxon>
        <taxon>Methanobacteriati</taxon>
        <taxon>Candidatus Hadarchaeota</taxon>
        <taxon>Candidatus Hadarchaeia</taxon>
        <taxon>Candidatus Hadarchaeales</taxon>
        <taxon>Candidatus Hadarchaeaceae</taxon>
        <taxon>Candidatus Hadarchaeum</taxon>
    </lineage>
</organism>
<dbReference type="SUPFAM" id="SSF55729">
    <property type="entry name" value="Acyl-CoA N-acyltransferases (Nat)"/>
    <property type="match status" value="1"/>
</dbReference>
<dbReference type="EMBL" id="LQMQ01000067">
    <property type="protein sequence ID" value="KUO39305.1"/>
    <property type="molecule type" value="Genomic_DNA"/>
</dbReference>
<evidence type="ECO:0000259" key="5">
    <source>
        <dbReference type="PROSITE" id="PS51186"/>
    </source>
</evidence>
<dbReference type="InterPro" id="IPR006464">
    <property type="entry name" value="AcTrfase_RimI/Ard1"/>
</dbReference>
<dbReference type="Gene3D" id="3.40.630.30">
    <property type="match status" value="1"/>
</dbReference>
<dbReference type="STRING" id="1776334.APZ16_04730"/>
<dbReference type="PROSITE" id="PS51186">
    <property type="entry name" value="GNAT"/>
    <property type="match status" value="1"/>
</dbReference>
<protein>
    <recommendedName>
        <fullName evidence="5">N-acetyltransferase domain-containing protein</fullName>
    </recommendedName>
</protein>
<dbReference type="AlphaFoldDB" id="A0A147JS97"/>
<dbReference type="PIRSF" id="PIRSF037663">
    <property type="entry name" value="Acetyltransf_GNAT_prd"/>
    <property type="match status" value="1"/>
</dbReference>
<keyword evidence="2" id="KW-0963">Cytoplasm</keyword>
<evidence type="ECO:0000256" key="3">
    <source>
        <dbReference type="ARBA" id="ARBA00022679"/>
    </source>
</evidence>
<comment type="caution">
    <text evidence="6">The sequence shown here is derived from an EMBL/GenBank/DDBJ whole genome shotgun (WGS) entry which is preliminary data.</text>
</comment>
<dbReference type="Pfam" id="PF00583">
    <property type="entry name" value="Acetyltransf_1"/>
    <property type="match status" value="1"/>
</dbReference>
<sequence>MTIRELKPEDLKAVLSIQYKCFKDPYPLSLLKRLHLMHPDGFLVADIGGIVVGYLIGVIRWTNIGHILAIAVDPAFRRQHIGTMLISNIIDRFREKGVKVVRLEARKSNIGAQLFYKKLGFLERGEMPYYYEDGESAIAMELNLE</sequence>
<gene>
    <name evidence="6" type="ORF">APZ16_04730</name>
</gene>
<reference evidence="6 7" key="1">
    <citation type="journal article" date="2016" name="Nat. Microbiol.">
        <title>Genomic inference of the metabolism of cosmopolitan subsurface Archaea, Hadesarchaea.</title>
        <authorList>
            <person name="Baker B.J."/>
            <person name="Saw J.H."/>
            <person name="Lind A.E."/>
            <person name="Lazar C.S."/>
            <person name="Hinrichs K.-U."/>
            <person name="Teske A.P."/>
            <person name="Ettema T.J."/>
        </authorList>
    </citation>
    <scope>NUCLEOTIDE SEQUENCE [LARGE SCALE GENOMIC DNA]</scope>
</reference>
<dbReference type="CDD" id="cd04301">
    <property type="entry name" value="NAT_SF"/>
    <property type="match status" value="1"/>
</dbReference>
<accession>A0A147JS97</accession>
<dbReference type="PANTHER" id="PTHR43420:SF12">
    <property type="entry name" value="N-ACETYLTRANSFERASE DOMAIN-CONTAINING PROTEIN"/>
    <property type="match status" value="1"/>
</dbReference>
<evidence type="ECO:0000313" key="7">
    <source>
        <dbReference type="Proteomes" id="UP000074294"/>
    </source>
</evidence>
<dbReference type="GO" id="GO:0008080">
    <property type="term" value="F:N-acetyltransferase activity"/>
    <property type="evidence" value="ECO:0007669"/>
    <property type="project" value="InterPro"/>
</dbReference>
<name>A0A147JS97_HADYE</name>
<dbReference type="InterPro" id="IPR016181">
    <property type="entry name" value="Acyl_CoA_acyltransferase"/>
</dbReference>
<dbReference type="InterPro" id="IPR000182">
    <property type="entry name" value="GNAT_dom"/>
</dbReference>
<proteinExistence type="inferred from homology"/>
<dbReference type="InterPro" id="IPR017255">
    <property type="entry name" value="AcTrfase_GNAT_prd"/>
</dbReference>
<evidence type="ECO:0000256" key="2">
    <source>
        <dbReference type="ARBA" id="ARBA00022490"/>
    </source>
</evidence>